<evidence type="ECO:0000313" key="1">
    <source>
        <dbReference type="EMBL" id="OAQ71624.1"/>
    </source>
</evidence>
<dbReference type="EMBL" id="LSBH01000010">
    <property type="protein sequence ID" value="OAQ71624.1"/>
    <property type="molecule type" value="Genomic_DNA"/>
</dbReference>
<evidence type="ECO:0000313" key="2">
    <source>
        <dbReference type="EMBL" id="OAQ92691.1"/>
    </source>
</evidence>
<accession>A0A179G177</accession>
<proteinExistence type="predicted"/>
<gene>
    <name evidence="1" type="ORF">VFPBJ_10403</name>
    <name evidence="2" type="ORF">VFPFJ_01852</name>
</gene>
<protein>
    <submittedName>
        <fullName evidence="1">Uncharacterized protein</fullName>
    </submittedName>
</protein>
<dbReference type="Proteomes" id="UP000078340">
    <property type="component" value="Unassembled WGS sequence"/>
</dbReference>
<dbReference type="EMBL" id="LSBI01000002">
    <property type="protein sequence ID" value="OAQ92691.1"/>
    <property type="molecule type" value="Genomic_DNA"/>
</dbReference>
<organism evidence="1 3">
    <name type="scientific">Purpureocillium lilacinum</name>
    <name type="common">Paecilomyces lilacinus</name>
    <dbReference type="NCBI Taxonomy" id="33203"/>
    <lineage>
        <taxon>Eukaryota</taxon>
        <taxon>Fungi</taxon>
        <taxon>Dikarya</taxon>
        <taxon>Ascomycota</taxon>
        <taxon>Pezizomycotina</taxon>
        <taxon>Sordariomycetes</taxon>
        <taxon>Hypocreomycetidae</taxon>
        <taxon>Hypocreales</taxon>
        <taxon>Ophiocordycipitaceae</taxon>
        <taxon>Purpureocillium</taxon>
    </lineage>
</organism>
<sequence>MSADGRATPWLRSDLAAAGWNPQRGRATIQICFLHAAINPTAPGSASILPNVYLAGLTLAS</sequence>
<dbReference type="Proteomes" id="UP000078240">
    <property type="component" value="Unassembled WGS sequence"/>
</dbReference>
<dbReference type="AlphaFoldDB" id="A0A179G177"/>
<name>A0A179G177_PURLI</name>
<reference evidence="1 3" key="1">
    <citation type="submission" date="2016-01" db="EMBL/GenBank/DDBJ databases">
        <title>Biosynthesis of antibiotic leucinostatins and their inhibition on Phytophthora in bio-control Purpureocillium lilacinum.</title>
        <authorList>
            <person name="Wang G."/>
            <person name="Liu Z."/>
            <person name="Lin R."/>
            <person name="Li E."/>
            <person name="Mao Z."/>
            <person name="Ling J."/>
            <person name="Yin W."/>
            <person name="Xie B."/>
        </authorList>
    </citation>
    <scope>NUCLEOTIDE SEQUENCE [LARGE SCALE GENOMIC DNA]</scope>
    <source>
        <strain evidence="1">PLBJ-1</strain>
        <strain evidence="2">PLFJ-1</strain>
    </source>
</reference>
<comment type="caution">
    <text evidence="1">The sequence shown here is derived from an EMBL/GenBank/DDBJ whole genome shotgun (WGS) entry which is preliminary data.</text>
</comment>
<evidence type="ECO:0000313" key="3">
    <source>
        <dbReference type="Proteomes" id="UP000078240"/>
    </source>
</evidence>